<feature type="transmembrane region" description="Helical" evidence="1">
    <location>
        <begin position="89"/>
        <end position="106"/>
    </location>
</feature>
<dbReference type="InterPro" id="IPR023198">
    <property type="entry name" value="PGP-like_dom2"/>
</dbReference>
<feature type="transmembrane region" description="Helical" evidence="1">
    <location>
        <begin position="29"/>
        <end position="50"/>
    </location>
</feature>
<evidence type="ECO:0000256" key="1">
    <source>
        <dbReference type="SAM" id="Phobius"/>
    </source>
</evidence>
<keyword evidence="1" id="KW-1133">Transmembrane helix</keyword>
<comment type="caution">
    <text evidence="2">The sequence shown here is derived from an EMBL/GenBank/DDBJ whole genome shotgun (WGS) entry which is preliminary data.</text>
</comment>
<keyword evidence="3" id="KW-1185">Reference proteome</keyword>
<feature type="transmembrane region" description="Helical" evidence="1">
    <location>
        <begin position="56"/>
        <end position="77"/>
    </location>
</feature>
<name>A0A4R7SZ65_9ACTN</name>
<dbReference type="OrthoDB" id="9797743at2"/>
<organism evidence="2 3">
    <name type="scientific">Kribbella voronezhensis</name>
    <dbReference type="NCBI Taxonomy" id="2512212"/>
    <lineage>
        <taxon>Bacteria</taxon>
        <taxon>Bacillati</taxon>
        <taxon>Actinomycetota</taxon>
        <taxon>Actinomycetes</taxon>
        <taxon>Propionibacteriales</taxon>
        <taxon>Kribbellaceae</taxon>
        <taxon>Kribbella</taxon>
    </lineage>
</organism>
<dbReference type="Gene3D" id="1.10.150.240">
    <property type="entry name" value="Putative phosphatase, domain 2"/>
    <property type="match status" value="1"/>
</dbReference>
<dbReference type="SUPFAM" id="SSF56784">
    <property type="entry name" value="HAD-like"/>
    <property type="match status" value="1"/>
</dbReference>
<gene>
    <name evidence="2" type="ORF">EV138_6301</name>
</gene>
<dbReference type="RefSeq" id="WP_133983373.1">
    <property type="nucleotide sequence ID" value="NZ_SOCE01000002.1"/>
</dbReference>
<dbReference type="EMBL" id="SOCE01000002">
    <property type="protein sequence ID" value="TDU83837.1"/>
    <property type="molecule type" value="Genomic_DNA"/>
</dbReference>
<evidence type="ECO:0000313" key="2">
    <source>
        <dbReference type="EMBL" id="TDU83837.1"/>
    </source>
</evidence>
<dbReference type="InterPro" id="IPR051806">
    <property type="entry name" value="HAD-like_SPP"/>
</dbReference>
<feature type="transmembrane region" description="Helical" evidence="1">
    <location>
        <begin position="263"/>
        <end position="282"/>
    </location>
</feature>
<evidence type="ECO:0000313" key="3">
    <source>
        <dbReference type="Proteomes" id="UP000295151"/>
    </source>
</evidence>
<feature type="transmembrane region" description="Helical" evidence="1">
    <location>
        <begin position="143"/>
        <end position="163"/>
    </location>
</feature>
<feature type="transmembrane region" description="Helical" evidence="1">
    <location>
        <begin position="118"/>
        <end position="136"/>
    </location>
</feature>
<feature type="transmembrane region" description="Helical" evidence="1">
    <location>
        <begin position="169"/>
        <end position="187"/>
    </location>
</feature>
<feature type="transmembrane region" description="Helical" evidence="1">
    <location>
        <begin position="215"/>
        <end position="232"/>
    </location>
</feature>
<dbReference type="InterPro" id="IPR036412">
    <property type="entry name" value="HAD-like_sf"/>
</dbReference>
<keyword evidence="2" id="KW-0378">Hydrolase</keyword>
<dbReference type="Pfam" id="PF00702">
    <property type="entry name" value="Hydrolase"/>
    <property type="match status" value="1"/>
</dbReference>
<keyword evidence="1" id="KW-0472">Membrane</keyword>
<dbReference type="Proteomes" id="UP000295151">
    <property type="component" value="Unassembled WGS sequence"/>
</dbReference>
<keyword evidence="1" id="KW-0812">Transmembrane</keyword>
<dbReference type="PANTHER" id="PTHR43481:SF4">
    <property type="entry name" value="GLYCEROL-1-PHOSPHATE PHOSPHOHYDROLASE 1-RELATED"/>
    <property type="match status" value="1"/>
</dbReference>
<sequence length="449" mass="46559">MRPLRESTGAPPRLSGRPATRRTPVLIEALAYLGGVVVLVGAMLVMAQYWPDLGTVTRLVIVATTALALLAAGQLIPARADAVTLRLRAILWFLSTAAGAAFWALLGHEALHWPTLDTALLTGVATALYAAGLWAAKPTALQQFATFVGTLIAAGTAGAHLHGAAWPGIAIWVVSAAWLAAGRAGLFAAKRLTQGIAAAGLVFGAMFTMPEDAAIVFSLVTTIGLICAGVLWREIVVVIVGAIGLVQILPVAVTTWFSGRAAAPLALVFGGGLLVVAAVVLARRNAGKHAADELSIDPERYDAVVFGLDCVVSDTAATRRLIERLDAGQVDRAVISADRDCAGLLEAAGLADTFQIRIDRVTWTDLRLPGPPDPAGYLLAARRLGVRPRRTVVVESSPAGIAASRAGGFGLTIGLDLTGHPQDLQAAGATTVVNNLDDLPVPSELVSVH</sequence>
<feature type="transmembrane region" description="Helical" evidence="1">
    <location>
        <begin position="192"/>
        <end position="209"/>
    </location>
</feature>
<dbReference type="GO" id="GO:0050308">
    <property type="term" value="F:sugar-phosphatase activity"/>
    <property type="evidence" value="ECO:0007669"/>
    <property type="project" value="TreeGrafter"/>
</dbReference>
<proteinExistence type="predicted"/>
<feature type="transmembrane region" description="Helical" evidence="1">
    <location>
        <begin position="237"/>
        <end position="257"/>
    </location>
</feature>
<dbReference type="Gene3D" id="3.40.50.1000">
    <property type="entry name" value="HAD superfamily/HAD-like"/>
    <property type="match status" value="1"/>
</dbReference>
<dbReference type="PANTHER" id="PTHR43481">
    <property type="entry name" value="FRUCTOSE-1-PHOSPHATE PHOSPHATASE"/>
    <property type="match status" value="1"/>
</dbReference>
<dbReference type="AlphaFoldDB" id="A0A4R7SZ65"/>
<protein>
    <submittedName>
        <fullName evidence="2">HAD superfamily hydrolase (TIGR01509 family)</fullName>
    </submittedName>
</protein>
<dbReference type="InterPro" id="IPR023214">
    <property type="entry name" value="HAD_sf"/>
</dbReference>
<accession>A0A4R7SZ65</accession>
<reference evidence="2 3" key="1">
    <citation type="submission" date="2019-03" db="EMBL/GenBank/DDBJ databases">
        <title>Genomic Encyclopedia of Type Strains, Phase III (KMG-III): the genomes of soil and plant-associated and newly described type strains.</title>
        <authorList>
            <person name="Whitman W."/>
        </authorList>
    </citation>
    <scope>NUCLEOTIDE SEQUENCE [LARGE SCALE GENOMIC DNA]</scope>
    <source>
        <strain evidence="2 3">VKM Ac-2575</strain>
    </source>
</reference>